<comment type="caution">
    <text evidence="3">Lacks conserved residue(s) required for the propagation of feature annotation.</text>
</comment>
<reference evidence="5" key="2">
    <citation type="submission" date="2020-11" db="EMBL/GenBank/DDBJ databases">
        <authorList>
            <person name="McCartney M.A."/>
            <person name="Auch B."/>
            <person name="Kono T."/>
            <person name="Mallez S."/>
            <person name="Becker A."/>
            <person name="Gohl D.M."/>
            <person name="Silverstein K.A.T."/>
            <person name="Koren S."/>
            <person name="Bechman K.B."/>
            <person name="Herman A."/>
            <person name="Abrahante J.E."/>
            <person name="Garbe J."/>
        </authorList>
    </citation>
    <scope>NUCLEOTIDE SEQUENCE</scope>
    <source>
        <strain evidence="5">Duluth1</strain>
        <tissue evidence="5">Whole animal</tissue>
    </source>
</reference>
<dbReference type="PROSITE" id="PS00022">
    <property type="entry name" value="EGF_1"/>
    <property type="match status" value="1"/>
</dbReference>
<evidence type="ECO:0000313" key="5">
    <source>
        <dbReference type="EMBL" id="KAH3813040.1"/>
    </source>
</evidence>
<dbReference type="PROSITE" id="PS01187">
    <property type="entry name" value="EGF_CA"/>
    <property type="match status" value="1"/>
</dbReference>
<dbReference type="PROSITE" id="PS00010">
    <property type="entry name" value="ASX_HYDROXYL"/>
    <property type="match status" value="1"/>
</dbReference>
<dbReference type="PROSITE" id="PS01186">
    <property type="entry name" value="EGF_2"/>
    <property type="match status" value="1"/>
</dbReference>
<dbReference type="PROSITE" id="PS50026">
    <property type="entry name" value="EGF_3"/>
    <property type="match status" value="1"/>
</dbReference>
<feature type="disulfide bond" evidence="3">
    <location>
        <begin position="45"/>
        <end position="54"/>
    </location>
</feature>
<dbReference type="InterPro" id="IPR018097">
    <property type="entry name" value="EGF_Ca-bd_CS"/>
</dbReference>
<reference evidence="5" key="1">
    <citation type="journal article" date="2019" name="bioRxiv">
        <title>The Genome of the Zebra Mussel, Dreissena polymorpha: A Resource for Invasive Species Research.</title>
        <authorList>
            <person name="McCartney M.A."/>
            <person name="Auch B."/>
            <person name="Kono T."/>
            <person name="Mallez S."/>
            <person name="Zhang Y."/>
            <person name="Obille A."/>
            <person name="Becker A."/>
            <person name="Abrahante J.E."/>
            <person name="Garbe J."/>
            <person name="Badalamenti J.P."/>
            <person name="Herman A."/>
            <person name="Mangelson H."/>
            <person name="Liachko I."/>
            <person name="Sullivan S."/>
            <person name="Sone E.D."/>
            <person name="Koren S."/>
            <person name="Silverstein K.A.T."/>
            <person name="Beckman K.B."/>
            <person name="Gohl D.M."/>
        </authorList>
    </citation>
    <scope>NUCLEOTIDE SEQUENCE</scope>
    <source>
        <strain evidence="5">Duluth1</strain>
        <tissue evidence="5">Whole animal</tissue>
    </source>
</reference>
<evidence type="ECO:0000313" key="6">
    <source>
        <dbReference type="Proteomes" id="UP000828390"/>
    </source>
</evidence>
<dbReference type="GO" id="GO:0005509">
    <property type="term" value="F:calcium ion binding"/>
    <property type="evidence" value="ECO:0007669"/>
    <property type="project" value="InterPro"/>
</dbReference>
<dbReference type="Proteomes" id="UP000828390">
    <property type="component" value="Unassembled WGS sequence"/>
</dbReference>
<evidence type="ECO:0000259" key="4">
    <source>
        <dbReference type="PROSITE" id="PS50026"/>
    </source>
</evidence>
<protein>
    <recommendedName>
        <fullName evidence="4">EGF-like domain-containing protein</fullName>
    </recommendedName>
</protein>
<dbReference type="SUPFAM" id="SSF57196">
    <property type="entry name" value="EGF/Laminin"/>
    <property type="match status" value="1"/>
</dbReference>
<organism evidence="5 6">
    <name type="scientific">Dreissena polymorpha</name>
    <name type="common">Zebra mussel</name>
    <name type="synonym">Mytilus polymorpha</name>
    <dbReference type="NCBI Taxonomy" id="45954"/>
    <lineage>
        <taxon>Eukaryota</taxon>
        <taxon>Metazoa</taxon>
        <taxon>Spiralia</taxon>
        <taxon>Lophotrochozoa</taxon>
        <taxon>Mollusca</taxon>
        <taxon>Bivalvia</taxon>
        <taxon>Autobranchia</taxon>
        <taxon>Heteroconchia</taxon>
        <taxon>Euheterodonta</taxon>
        <taxon>Imparidentia</taxon>
        <taxon>Neoheterodontei</taxon>
        <taxon>Myida</taxon>
        <taxon>Dreissenoidea</taxon>
        <taxon>Dreissenidae</taxon>
        <taxon>Dreissena</taxon>
    </lineage>
</organism>
<dbReference type="Gene3D" id="2.10.25.10">
    <property type="entry name" value="Laminin"/>
    <property type="match status" value="1"/>
</dbReference>
<dbReference type="SMART" id="SM00179">
    <property type="entry name" value="EGF_CA"/>
    <property type="match status" value="1"/>
</dbReference>
<dbReference type="AlphaFoldDB" id="A0A9D4G9J4"/>
<accession>A0A9D4G9J4</accession>
<proteinExistence type="predicted"/>
<keyword evidence="2 3" id="KW-1015">Disulfide bond</keyword>
<dbReference type="FunFam" id="2.10.25.10:FF:000060">
    <property type="entry name" value="Neurogenic locus notch protein 1"/>
    <property type="match status" value="1"/>
</dbReference>
<gene>
    <name evidence="5" type="ORF">DPMN_141489</name>
</gene>
<evidence type="ECO:0000256" key="3">
    <source>
        <dbReference type="PROSITE-ProRule" id="PRU00076"/>
    </source>
</evidence>
<dbReference type="InterPro" id="IPR049883">
    <property type="entry name" value="NOTCH1_EGF-like"/>
</dbReference>
<evidence type="ECO:0000256" key="2">
    <source>
        <dbReference type="ARBA" id="ARBA00023157"/>
    </source>
</evidence>
<dbReference type="InterPro" id="IPR000152">
    <property type="entry name" value="EGF-type_Asp/Asn_hydroxyl_site"/>
</dbReference>
<keyword evidence="1 3" id="KW-0245">EGF-like domain</keyword>
<comment type="caution">
    <text evidence="5">The sequence shown here is derived from an EMBL/GenBank/DDBJ whole genome shotgun (WGS) entry which is preliminary data.</text>
</comment>
<keyword evidence="6" id="KW-1185">Reference proteome</keyword>
<evidence type="ECO:0000256" key="1">
    <source>
        <dbReference type="ARBA" id="ARBA00022536"/>
    </source>
</evidence>
<dbReference type="Pfam" id="PF07645">
    <property type="entry name" value="EGF_CA"/>
    <property type="match status" value="1"/>
</dbReference>
<dbReference type="InterPro" id="IPR001881">
    <property type="entry name" value="EGF-like_Ca-bd_dom"/>
</dbReference>
<feature type="domain" description="EGF-like" evidence="4">
    <location>
        <begin position="15"/>
        <end position="55"/>
    </location>
</feature>
<sequence>MENVPLYNHLPAISDLNECMSNTTEDVCLHEGQCINTKGSFICQCMNGWSGKICEIGEWQEI</sequence>
<dbReference type="CDD" id="cd00054">
    <property type="entry name" value="EGF_CA"/>
    <property type="match status" value="1"/>
</dbReference>
<dbReference type="SMART" id="SM00181">
    <property type="entry name" value="EGF"/>
    <property type="match status" value="1"/>
</dbReference>
<dbReference type="EMBL" id="JAIWYP010000006">
    <property type="protein sequence ID" value="KAH3813040.1"/>
    <property type="molecule type" value="Genomic_DNA"/>
</dbReference>
<dbReference type="InterPro" id="IPR000742">
    <property type="entry name" value="EGF"/>
</dbReference>
<name>A0A9D4G9J4_DREPO</name>